<feature type="transmembrane region" description="Helical" evidence="1">
    <location>
        <begin position="48"/>
        <end position="76"/>
    </location>
</feature>
<gene>
    <name evidence="2" type="ORF">QJU78_05280</name>
</gene>
<accession>A0AAW8CQ76</accession>
<dbReference type="Proteomes" id="UP001230466">
    <property type="component" value="Unassembled WGS sequence"/>
</dbReference>
<dbReference type="AlphaFoldDB" id="A0AAW8CQ76"/>
<evidence type="ECO:0000256" key="1">
    <source>
        <dbReference type="SAM" id="Phobius"/>
    </source>
</evidence>
<name>A0AAW8CQ76_9PAST</name>
<keyword evidence="1" id="KW-1133">Transmembrane helix</keyword>
<keyword evidence="1" id="KW-0472">Membrane</keyword>
<proteinExistence type="predicted"/>
<evidence type="ECO:0000313" key="3">
    <source>
        <dbReference type="Proteomes" id="UP001230466"/>
    </source>
</evidence>
<organism evidence="2 3">
    <name type="scientific">Pasteurella atlantica</name>
    <dbReference type="NCBI Taxonomy" id="2827233"/>
    <lineage>
        <taxon>Bacteria</taxon>
        <taxon>Pseudomonadati</taxon>
        <taxon>Pseudomonadota</taxon>
        <taxon>Gammaproteobacteria</taxon>
        <taxon>Pasteurellales</taxon>
        <taxon>Pasteurellaceae</taxon>
        <taxon>Pasteurella</taxon>
    </lineage>
</organism>
<protein>
    <submittedName>
        <fullName evidence="2">Uncharacterized protein</fullName>
    </submittedName>
</protein>
<sequence>MRVNNLHQSAKFVLFITSYTPLFVLISIKQIKVNSIYLNWGGLSYSSIVTFCNNFLFSTILIAICFIGIIGVYFLFKNIERTMDNGDNVLVSSIDNKNSESIGYIATYIVPFLFQDFNDWYELMAFICLMWITYKIYTNSSLLLINPLLSFKFSIFSLEYILPSGKVRNGLIISREKELLEEDIIKIYQIGYKLFFAQLRKNR</sequence>
<comment type="caution">
    <text evidence="2">The sequence shown here is derived from an EMBL/GenBank/DDBJ whole genome shotgun (WGS) entry which is preliminary data.</text>
</comment>
<evidence type="ECO:0000313" key="2">
    <source>
        <dbReference type="EMBL" id="MDP8187184.1"/>
    </source>
</evidence>
<reference evidence="2" key="1">
    <citation type="journal article" date="2023" name="Front. Microbiol.">
        <title>Phylogeography and host specificity of Pasteurellaceae pathogenic to sea-farmed fish in the north-east Atlantic.</title>
        <authorList>
            <person name="Gulla S."/>
            <person name="Colquhoun D.J."/>
            <person name="Olsen A.B."/>
            <person name="Spilsberg B."/>
            <person name="Lagesen K."/>
            <person name="Aakesson C.P."/>
            <person name="Strom S."/>
            <person name="Manji F."/>
            <person name="Birkbeck T.H."/>
            <person name="Nilsen H.K."/>
        </authorList>
    </citation>
    <scope>NUCLEOTIDE SEQUENCE</scope>
    <source>
        <strain evidence="2">VIB1234</strain>
    </source>
</reference>
<dbReference type="EMBL" id="JASAYJ010000008">
    <property type="protein sequence ID" value="MDP8187184.1"/>
    <property type="molecule type" value="Genomic_DNA"/>
</dbReference>
<dbReference type="RefSeq" id="WP_211597761.1">
    <property type="nucleotide sequence ID" value="NZ_JAGRQI010000007.1"/>
</dbReference>
<keyword evidence="1" id="KW-0812">Transmembrane</keyword>
<feature type="transmembrane region" description="Helical" evidence="1">
    <location>
        <begin position="12"/>
        <end position="28"/>
    </location>
</feature>